<name>A0AAW0L2X0_QUESU</name>
<keyword evidence="5" id="KW-1185">Reference proteome</keyword>
<dbReference type="InterPro" id="IPR051955">
    <property type="entry name" value="PME_Inhibitor"/>
</dbReference>
<sequence length="205" mass="22219">MDDDDACNSRLHFNLSHQTLMASSNILKLCLLLSAISLSRTWALNSSSSSSSSSSSMKYSQHSSSIKSLCKTTPYPDVCFDSLKLSTNISDETSPNIDTYLLYTLQTAISESKQLSNLLLDAGNSNNIIQKQKGTILDCKELQQITMSCLQRTVSLDQQDAPINQRQLADAIAYLSAALTNKNTCLEGLDSASGPLKPALLSSIN</sequence>
<dbReference type="PANTHER" id="PTHR31080:SF303">
    <property type="entry name" value="PECTINESTERASE 1-LIKE"/>
    <property type="match status" value="1"/>
</dbReference>
<dbReference type="SUPFAM" id="SSF101148">
    <property type="entry name" value="Plant invertase/pectin methylesterase inhibitor"/>
    <property type="match status" value="1"/>
</dbReference>
<evidence type="ECO:0000313" key="4">
    <source>
        <dbReference type="EMBL" id="KAK7845176.1"/>
    </source>
</evidence>
<dbReference type="InterPro" id="IPR006501">
    <property type="entry name" value="Pectinesterase_inhib_dom"/>
</dbReference>
<evidence type="ECO:0000256" key="1">
    <source>
        <dbReference type="ARBA" id="ARBA00022729"/>
    </source>
</evidence>
<dbReference type="CDD" id="cd15798">
    <property type="entry name" value="PMEI-like_3"/>
    <property type="match status" value="1"/>
</dbReference>
<feature type="domain" description="Pectinesterase inhibitor" evidence="3">
    <location>
        <begin position="61"/>
        <end position="205"/>
    </location>
</feature>
<dbReference type="NCBIfam" id="TIGR01614">
    <property type="entry name" value="PME_inhib"/>
    <property type="match status" value="1"/>
</dbReference>
<evidence type="ECO:0000313" key="5">
    <source>
        <dbReference type="Proteomes" id="UP000237347"/>
    </source>
</evidence>
<evidence type="ECO:0000259" key="3">
    <source>
        <dbReference type="SMART" id="SM00856"/>
    </source>
</evidence>
<dbReference type="SMART" id="SM00856">
    <property type="entry name" value="PMEI"/>
    <property type="match status" value="1"/>
</dbReference>
<reference evidence="4 5" key="1">
    <citation type="journal article" date="2018" name="Sci. Data">
        <title>The draft genome sequence of cork oak.</title>
        <authorList>
            <person name="Ramos A.M."/>
            <person name="Usie A."/>
            <person name="Barbosa P."/>
            <person name="Barros P.M."/>
            <person name="Capote T."/>
            <person name="Chaves I."/>
            <person name="Simoes F."/>
            <person name="Abreu I."/>
            <person name="Carrasquinho I."/>
            <person name="Faro C."/>
            <person name="Guimaraes J.B."/>
            <person name="Mendonca D."/>
            <person name="Nobrega F."/>
            <person name="Rodrigues L."/>
            <person name="Saibo N.J.M."/>
            <person name="Varela M.C."/>
            <person name="Egas C."/>
            <person name="Matos J."/>
            <person name="Miguel C.M."/>
            <person name="Oliveira M.M."/>
            <person name="Ricardo C.P."/>
            <person name="Goncalves S."/>
        </authorList>
    </citation>
    <scope>NUCLEOTIDE SEQUENCE [LARGE SCALE GENOMIC DNA]</scope>
    <source>
        <strain evidence="5">cv. HL8</strain>
    </source>
</reference>
<dbReference type="InterPro" id="IPR035513">
    <property type="entry name" value="Invertase/methylesterase_inhib"/>
</dbReference>
<comment type="similarity">
    <text evidence="2">Belongs to the PMEI family.</text>
</comment>
<dbReference type="Pfam" id="PF04043">
    <property type="entry name" value="PMEI"/>
    <property type="match status" value="1"/>
</dbReference>
<dbReference type="EMBL" id="PKMF04000174">
    <property type="protein sequence ID" value="KAK7845176.1"/>
    <property type="molecule type" value="Genomic_DNA"/>
</dbReference>
<dbReference type="Proteomes" id="UP000237347">
    <property type="component" value="Unassembled WGS sequence"/>
</dbReference>
<organism evidence="4 5">
    <name type="scientific">Quercus suber</name>
    <name type="common">Cork oak</name>
    <dbReference type="NCBI Taxonomy" id="58331"/>
    <lineage>
        <taxon>Eukaryota</taxon>
        <taxon>Viridiplantae</taxon>
        <taxon>Streptophyta</taxon>
        <taxon>Embryophyta</taxon>
        <taxon>Tracheophyta</taxon>
        <taxon>Spermatophyta</taxon>
        <taxon>Magnoliopsida</taxon>
        <taxon>eudicotyledons</taxon>
        <taxon>Gunneridae</taxon>
        <taxon>Pentapetalae</taxon>
        <taxon>rosids</taxon>
        <taxon>fabids</taxon>
        <taxon>Fagales</taxon>
        <taxon>Fagaceae</taxon>
        <taxon>Quercus</taxon>
    </lineage>
</organism>
<comment type="caution">
    <text evidence="4">The sequence shown here is derived from an EMBL/GenBank/DDBJ whole genome shotgun (WGS) entry which is preliminary data.</text>
</comment>
<dbReference type="GO" id="GO:0004857">
    <property type="term" value="F:enzyme inhibitor activity"/>
    <property type="evidence" value="ECO:0007669"/>
    <property type="project" value="InterPro"/>
</dbReference>
<protein>
    <submittedName>
        <fullName evidence="4">Pectinesterase/pectinesterase inhibitor 12</fullName>
    </submittedName>
</protein>
<gene>
    <name evidence="4" type="primary">PME12_11</name>
    <name evidence="4" type="ORF">CFP56_009982</name>
</gene>
<keyword evidence="1" id="KW-0732">Signal</keyword>
<dbReference type="AlphaFoldDB" id="A0AAW0L2X0"/>
<evidence type="ECO:0000256" key="2">
    <source>
        <dbReference type="ARBA" id="ARBA00038471"/>
    </source>
</evidence>
<dbReference type="Gene3D" id="1.20.140.40">
    <property type="entry name" value="Invertase/pectin methylesterase inhibitor family protein"/>
    <property type="match status" value="1"/>
</dbReference>
<proteinExistence type="inferred from homology"/>
<dbReference type="PANTHER" id="PTHR31080">
    <property type="entry name" value="PECTINESTERASE INHIBITOR-LIKE"/>
    <property type="match status" value="1"/>
</dbReference>
<accession>A0AAW0L2X0</accession>